<proteinExistence type="predicted"/>
<sequence length="388" mass="44999">MKMKKILFIFLAIFILIFGCQATTQTTNKTNQPNQQVSDAIKYFDFGKEYLKNKIYDSAIKNFQKSIEESLDFIEAYNGLGKSFEGKMDYTRAESLYSYMITKFPSNPEGFVNMGNLYSKLKKYNEAEKYYFDALKVDSTSSKAYYGLAQLYENLPPSKKEFNKLSCYEKACNFDPENLSAAYGYAKALIKVEEYQKAVDLLKKISDNHPTYVEPLSNLAEAYLETKQYNKAIETYNKVNQLDSTIINTYLGLARSYQGLKDYTNAEKYYNKMISLMPYSTVPYLYLGQMYMEIKEYDKAINYLEKALAKSPNDPNALLLMAQAYFLKVDPIKAKKSDENYQEALKILEKSASYFNRIIELKGKYVKEAQTGLENIEKRKKEIDPTRW</sequence>
<dbReference type="PROSITE" id="PS50005">
    <property type="entry name" value="TPR"/>
    <property type="match status" value="5"/>
</dbReference>
<feature type="chain" id="PRO_5027843542" evidence="2">
    <location>
        <begin position="23"/>
        <end position="388"/>
    </location>
</feature>
<feature type="repeat" description="TPR" evidence="1">
    <location>
        <begin position="108"/>
        <end position="141"/>
    </location>
</feature>
<dbReference type="SMART" id="SM00028">
    <property type="entry name" value="TPR"/>
    <property type="match status" value="9"/>
</dbReference>
<dbReference type="PROSITE" id="PS51257">
    <property type="entry name" value="PROKAR_LIPOPROTEIN"/>
    <property type="match status" value="1"/>
</dbReference>
<feature type="repeat" description="TPR" evidence="1">
    <location>
        <begin position="281"/>
        <end position="314"/>
    </location>
</feature>
<dbReference type="PROSITE" id="PS50293">
    <property type="entry name" value="TPR_REGION"/>
    <property type="match status" value="1"/>
</dbReference>
<dbReference type="Pfam" id="PF00515">
    <property type="entry name" value="TPR_1"/>
    <property type="match status" value="1"/>
</dbReference>
<dbReference type="SUPFAM" id="SSF48452">
    <property type="entry name" value="TPR-like"/>
    <property type="match status" value="1"/>
</dbReference>
<feature type="signal peptide" evidence="2">
    <location>
        <begin position="1"/>
        <end position="22"/>
    </location>
</feature>
<dbReference type="Pfam" id="PF14559">
    <property type="entry name" value="TPR_19"/>
    <property type="match status" value="2"/>
</dbReference>
<dbReference type="PANTHER" id="PTHR12558">
    <property type="entry name" value="CELL DIVISION CYCLE 16,23,27"/>
    <property type="match status" value="1"/>
</dbReference>
<feature type="repeat" description="TPR" evidence="1">
    <location>
        <begin position="247"/>
        <end position="280"/>
    </location>
</feature>
<dbReference type="PANTHER" id="PTHR12558:SF44">
    <property type="entry name" value="TETRATRICOPEPTIDE REPEAT-CONTAINING PROTEIN"/>
    <property type="match status" value="1"/>
</dbReference>
<feature type="repeat" description="TPR" evidence="1">
    <location>
        <begin position="213"/>
        <end position="246"/>
    </location>
</feature>
<organism evidence="3">
    <name type="scientific">candidate division WOR-3 bacterium</name>
    <dbReference type="NCBI Taxonomy" id="2052148"/>
    <lineage>
        <taxon>Bacteria</taxon>
        <taxon>Bacteria division WOR-3</taxon>
    </lineage>
</organism>
<feature type="repeat" description="TPR" evidence="1">
    <location>
        <begin position="40"/>
        <end position="73"/>
    </location>
</feature>
<protein>
    <submittedName>
        <fullName evidence="3">Tetratricopeptide repeat protein</fullName>
    </submittedName>
</protein>
<dbReference type="Gene3D" id="1.25.40.10">
    <property type="entry name" value="Tetratricopeptide repeat domain"/>
    <property type="match status" value="2"/>
</dbReference>
<dbReference type="InterPro" id="IPR011990">
    <property type="entry name" value="TPR-like_helical_dom_sf"/>
</dbReference>
<dbReference type="GO" id="GO:0051301">
    <property type="term" value="P:cell division"/>
    <property type="evidence" value="ECO:0007669"/>
    <property type="project" value="TreeGrafter"/>
</dbReference>
<evidence type="ECO:0000256" key="2">
    <source>
        <dbReference type="SAM" id="SignalP"/>
    </source>
</evidence>
<dbReference type="InterPro" id="IPR019734">
    <property type="entry name" value="TPR_rpt"/>
</dbReference>
<dbReference type="AlphaFoldDB" id="A0A7C3J5I5"/>
<reference evidence="3" key="1">
    <citation type="journal article" date="2020" name="mSystems">
        <title>Genome- and Community-Level Interaction Insights into Carbon Utilization and Element Cycling Functions of Hydrothermarchaeota in Hydrothermal Sediment.</title>
        <authorList>
            <person name="Zhou Z."/>
            <person name="Liu Y."/>
            <person name="Xu W."/>
            <person name="Pan J."/>
            <person name="Luo Z.H."/>
            <person name="Li M."/>
        </authorList>
    </citation>
    <scope>NUCLEOTIDE SEQUENCE [LARGE SCALE GENOMIC DNA]</scope>
    <source>
        <strain evidence="3">SpSt-464</strain>
    </source>
</reference>
<comment type="caution">
    <text evidence="3">The sequence shown here is derived from an EMBL/GenBank/DDBJ whole genome shotgun (WGS) entry which is preliminary data.</text>
</comment>
<evidence type="ECO:0000313" key="3">
    <source>
        <dbReference type="EMBL" id="HFK23269.1"/>
    </source>
</evidence>
<accession>A0A7C3J5I5</accession>
<gene>
    <name evidence="3" type="ORF">ENS15_01240</name>
</gene>
<dbReference type="EMBL" id="DSTT01000001">
    <property type="protein sequence ID" value="HFK23269.1"/>
    <property type="molecule type" value="Genomic_DNA"/>
</dbReference>
<name>A0A7C3J5I5_UNCW3</name>
<keyword evidence="1" id="KW-0802">TPR repeat</keyword>
<evidence type="ECO:0000256" key="1">
    <source>
        <dbReference type="PROSITE-ProRule" id="PRU00339"/>
    </source>
</evidence>
<keyword evidence="2" id="KW-0732">Signal</keyword>